<dbReference type="OrthoDB" id="9803616at2"/>
<keyword evidence="3" id="KW-0732">Signal</keyword>
<keyword evidence="1" id="KW-0479">Metal-binding</keyword>
<proteinExistence type="predicted"/>
<dbReference type="InterPro" id="IPR052063">
    <property type="entry name" value="Polysaccharide_Lyase_1"/>
</dbReference>
<dbReference type="PROSITE" id="PS51257">
    <property type="entry name" value="PROKAR_LIPOPROTEIN"/>
    <property type="match status" value="1"/>
</dbReference>
<feature type="signal peptide" evidence="3">
    <location>
        <begin position="1"/>
        <end position="27"/>
    </location>
</feature>
<evidence type="ECO:0000313" key="5">
    <source>
        <dbReference type="Proteomes" id="UP000192276"/>
    </source>
</evidence>
<dbReference type="RefSeq" id="WP_081169237.1">
    <property type="nucleotide sequence ID" value="NZ_LWBP01000206.1"/>
</dbReference>
<sequence>MLCFQRATKCVCTLFATLLFVGCYFTAFPQNPVHKIDLNQTGRPDAEVLEPGYTGWALPAATLDTATISLSGGVTVKLIRKGPYGDKLSTNWYKAGIQTPFFARLVCDGVRVNSGNSGAQIEMRISGLPAGRHSFLTYHNNVDNPATNTFAPIDVYVNGVMKYDNLALSVRETITSNVPVAYMYADALAGQDVVLLFVADTTTGASNRNFMLNGIELNTANPLYQAKLPFPAHGDEHVDADNGTLNTSWTNAANAVASHVYIGIDSAAVAGATPASSLYKGRLTTTAYTASAQYSMNSYYWRVDQEDADGNITRGNIWYYRPRQLAFKDAEGYGRFARGGRGGRVVHVTTLDDSGPGSLREAVTNDIGPRTIVFDVSGIITLNSRLTVSQNYITIAGQTAPGKGICIKGNPFGAGGKDIVIRHLRVRVGGTATTDGMGCVGDFSIVDNCSVSWTIDEAFSSRNAKNVTLQRTLISEALNVAGHQNYPAGTAHGYAATIGGYIGSFHHNLLAHCEGRNWSLGGGLDGNGYYSGKLDIRNNVVYNWRGRTTDGGAHQVNFVNNYYKPGAASRIFVALTADHEGVGLGTQQYYCEGNVMPGYFDESTQDLGRRIRISNGAIVNWTTFVSSPFFDSHIATQTAKDAYKRVLSNVGSNQPVFDDHDIRVVNETLNGTYTYSGSVSGYPGLPDKESDVGGWENYPAIQRDAAFDSDNDGLPNWWETLKGLNVNSGANDFSDANSDADMDGFTQLDEYLEWMGGLHYFILPATPFSLDLKTLARGYTNNPVFITANAVNGSVVPDAANPGTVLFTPAANGLASFEFTVTDAEGSAMTRTVNILATPDAVLPVTLVNFKAKRKDASTVSLNWQTEQESHNDYFEVQRTFSPGSPFTTIGKIDSKADNGNSPVKLEYETQDVNDHNGVTYYRLLQKDFDGKQTVSAIRTVNGSDAIPQVKVWPVPARGQFNVLLTNADGITVVRIYNVDGKMIGKEETLASGVVKPFTISTSGTYFIKGVNKATGEVVFMNKVVIE</sequence>
<dbReference type="InterPro" id="IPR011050">
    <property type="entry name" value="Pectin_lyase_fold/virulence"/>
</dbReference>
<feature type="chain" id="PRO_5012551439" description="Pectate lyase" evidence="3">
    <location>
        <begin position="28"/>
        <end position="1027"/>
    </location>
</feature>
<comment type="caution">
    <text evidence="4">The sequence shown here is derived from an EMBL/GenBank/DDBJ whole genome shotgun (WGS) entry which is preliminary data.</text>
</comment>
<dbReference type="Proteomes" id="UP000192276">
    <property type="component" value="Unassembled WGS sequence"/>
</dbReference>
<accession>A0A1V9F928</accession>
<name>A0A1V9F928_9BACT</name>
<keyword evidence="5" id="KW-1185">Reference proteome</keyword>
<dbReference type="EMBL" id="LWBP01000206">
    <property type="protein sequence ID" value="OQP54726.1"/>
    <property type="molecule type" value="Genomic_DNA"/>
</dbReference>
<evidence type="ECO:0000313" key="4">
    <source>
        <dbReference type="EMBL" id="OQP54726.1"/>
    </source>
</evidence>
<organism evidence="4 5">
    <name type="scientific">Niastella populi</name>
    <dbReference type="NCBI Taxonomy" id="550983"/>
    <lineage>
        <taxon>Bacteria</taxon>
        <taxon>Pseudomonadati</taxon>
        <taxon>Bacteroidota</taxon>
        <taxon>Chitinophagia</taxon>
        <taxon>Chitinophagales</taxon>
        <taxon>Chitinophagaceae</taxon>
        <taxon>Niastella</taxon>
    </lineage>
</organism>
<keyword evidence="2" id="KW-0325">Glycoprotein</keyword>
<evidence type="ECO:0008006" key="6">
    <source>
        <dbReference type="Google" id="ProtNLM"/>
    </source>
</evidence>
<evidence type="ECO:0000256" key="3">
    <source>
        <dbReference type="SAM" id="SignalP"/>
    </source>
</evidence>
<dbReference type="STRING" id="550983.A4R26_27430"/>
<reference evidence="5" key="1">
    <citation type="submission" date="2016-04" db="EMBL/GenBank/DDBJ databases">
        <authorList>
            <person name="Chen L."/>
            <person name="Zhuang W."/>
            <person name="Wang G."/>
        </authorList>
    </citation>
    <scope>NUCLEOTIDE SEQUENCE [LARGE SCALE GENOMIC DNA]</scope>
    <source>
        <strain evidence="5">208</strain>
    </source>
</reference>
<dbReference type="PANTHER" id="PTHR42970">
    <property type="entry name" value="PECTATE LYASE C-RELATED"/>
    <property type="match status" value="1"/>
</dbReference>
<dbReference type="AlphaFoldDB" id="A0A1V9F928"/>
<dbReference type="InterPro" id="IPR026444">
    <property type="entry name" value="Secre_tail"/>
</dbReference>
<dbReference type="PANTHER" id="PTHR42970:SF1">
    <property type="entry name" value="PECTATE LYASE C-RELATED"/>
    <property type="match status" value="1"/>
</dbReference>
<dbReference type="NCBIfam" id="TIGR04183">
    <property type="entry name" value="Por_Secre_tail"/>
    <property type="match status" value="1"/>
</dbReference>
<evidence type="ECO:0000256" key="1">
    <source>
        <dbReference type="ARBA" id="ARBA00022723"/>
    </source>
</evidence>
<dbReference type="Gene3D" id="2.160.20.10">
    <property type="entry name" value="Single-stranded right-handed beta-helix, Pectin lyase-like"/>
    <property type="match status" value="1"/>
</dbReference>
<dbReference type="InterPro" id="IPR012334">
    <property type="entry name" value="Pectin_lyas_fold"/>
</dbReference>
<dbReference type="Pfam" id="PF17963">
    <property type="entry name" value="Big_9"/>
    <property type="match status" value="1"/>
</dbReference>
<gene>
    <name evidence="4" type="ORF">A4R26_27430</name>
</gene>
<protein>
    <recommendedName>
        <fullName evidence="6">Pectate lyase</fullName>
    </recommendedName>
</protein>
<evidence type="ECO:0000256" key="2">
    <source>
        <dbReference type="ARBA" id="ARBA00023180"/>
    </source>
</evidence>
<dbReference type="SUPFAM" id="SSF51126">
    <property type="entry name" value="Pectin lyase-like"/>
    <property type="match status" value="1"/>
</dbReference>
<dbReference type="GO" id="GO:0046872">
    <property type="term" value="F:metal ion binding"/>
    <property type="evidence" value="ECO:0007669"/>
    <property type="project" value="UniProtKB-KW"/>
</dbReference>